<dbReference type="SUPFAM" id="SSF52768">
    <property type="entry name" value="Arginase/deacetylase"/>
    <property type="match status" value="1"/>
</dbReference>
<keyword evidence="3 4" id="KW-0378">Hydrolase</keyword>
<comment type="similarity">
    <text evidence="1">Belongs to the arginase family. Agmatinase subfamily.</text>
</comment>
<dbReference type="InterPro" id="IPR006035">
    <property type="entry name" value="Ureohydrolase"/>
</dbReference>
<dbReference type="EMBL" id="LR792683">
    <property type="protein sequence ID" value="CAB3392261.1"/>
    <property type="molecule type" value="Genomic_DNA"/>
</dbReference>
<dbReference type="Gene3D" id="3.40.800.10">
    <property type="entry name" value="Ureohydrolase domain"/>
    <property type="match status" value="1"/>
</dbReference>
<gene>
    <name evidence="5" type="primary">speB</name>
    <name evidence="5" type="ORF">COOX1_1322</name>
</gene>
<dbReference type="InterPro" id="IPR023696">
    <property type="entry name" value="Ureohydrolase_dom_sf"/>
</dbReference>
<dbReference type="Proteomes" id="UP000502196">
    <property type="component" value="Chromosome"/>
</dbReference>
<dbReference type="PROSITE" id="PS01053">
    <property type="entry name" value="ARGINASE_1"/>
    <property type="match status" value="1"/>
</dbReference>
<evidence type="ECO:0000313" key="5">
    <source>
        <dbReference type="EMBL" id="CAB3392261.1"/>
    </source>
</evidence>
<reference evidence="5 6" key="1">
    <citation type="submission" date="2020-04" db="EMBL/GenBank/DDBJ databases">
        <authorList>
            <person name="Hogendoorn C."/>
        </authorList>
    </citation>
    <scope>NUCLEOTIDE SEQUENCE [LARGE SCALE GENOMIC DNA]</scope>
    <source>
        <strain evidence="5">COOX1</strain>
    </source>
</reference>
<accession>A0A6F9E7J9</accession>
<evidence type="ECO:0000256" key="1">
    <source>
        <dbReference type="ARBA" id="ARBA00009227"/>
    </source>
</evidence>
<evidence type="ECO:0000256" key="3">
    <source>
        <dbReference type="ARBA" id="ARBA00022801"/>
    </source>
</evidence>
<protein>
    <submittedName>
        <fullName evidence="5">Putative agmatinase 2</fullName>
        <ecNumber evidence="5">3.5.3.11</ecNumber>
    </submittedName>
</protein>
<evidence type="ECO:0000256" key="4">
    <source>
        <dbReference type="RuleBase" id="RU003684"/>
    </source>
</evidence>
<dbReference type="CDD" id="cd09990">
    <property type="entry name" value="Agmatinase-like"/>
    <property type="match status" value="1"/>
</dbReference>
<dbReference type="AlphaFoldDB" id="A0A6F9E7J9"/>
<dbReference type="InterPro" id="IPR020855">
    <property type="entry name" value="Ureohydrolase_Mn_BS"/>
</dbReference>
<dbReference type="PRINTS" id="PR00116">
    <property type="entry name" value="ARGINASE"/>
</dbReference>
<dbReference type="PANTHER" id="PTHR11358:SF26">
    <property type="entry name" value="GUANIDINO ACID HYDROLASE, MITOCHONDRIAL"/>
    <property type="match status" value="1"/>
</dbReference>
<dbReference type="Pfam" id="PF00491">
    <property type="entry name" value="Arginase"/>
    <property type="match status" value="1"/>
</dbReference>
<dbReference type="GO" id="GO:0008783">
    <property type="term" value="F:agmatinase activity"/>
    <property type="evidence" value="ECO:0007669"/>
    <property type="project" value="UniProtKB-EC"/>
</dbReference>
<organism evidence="5 6">
    <name type="scientific">Kyrpidia spormannii</name>
    <dbReference type="NCBI Taxonomy" id="2055160"/>
    <lineage>
        <taxon>Bacteria</taxon>
        <taxon>Bacillati</taxon>
        <taxon>Bacillota</taxon>
        <taxon>Bacilli</taxon>
        <taxon>Bacillales</taxon>
        <taxon>Alicyclobacillaceae</taxon>
        <taxon>Kyrpidia</taxon>
    </lineage>
</organism>
<evidence type="ECO:0000313" key="6">
    <source>
        <dbReference type="Proteomes" id="UP000502196"/>
    </source>
</evidence>
<dbReference type="GO" id="GO:0033389">
    <property type="term" value="P:putrescine biosynthetic process from arginine, via agmatine"/>
    <property type="evidence" value="ECO:0007669"/>
    <property type="project" value="TreeGrafter"/>
</dbReference>
<evidence type="ECO:0000256" key="2">
    <source>
        <dbReference type="ARBA" id="ARBA00022723"/>
    </source>
</evidence>
<dbReference type="GO" id="GO:0046872">
    <property type="term" value="F:metal ion binding"/>
    <property type="evidence" value="ECO:0007669"/>
    <property type="project" value="UniProtKB-KW"/>
</dbReference>
<dbReference type="PROSITE" id="PS51409">
    <property type="entry name" value="ARGINASE_2"/>
    <property type="match status" value="1"/>
</dbReference>
<dbReference type="EC" id="3.5.3.11" evidence="5"/>
<name>A0A6F9E7J9_9BACL</name>
<keyword evidence="2" id="KW-0479">Metal-binding</keyword>
<dbReference type="PANTHER" id="PTHR11358">
    <property type="entry name" value="ARGINASE/AGMATINASE"/>
    <property type="match status" value="1"/>
</dbReference>
<proteinExistence type="inferred from homology"/>
<sequence>MTNGPVREEFAPKPASHGGIKAREVFIPPYFFRKEREAVSFYHNHGGRYRHPLEEPSFDKEGLDGHSAALAEAALPTVRSEEEIRRAIEMGLEAAPSIGDRTISCFSRGELPHWAGINTFLKMPYLENVHEVDQYDIAILGAPFDIGTTYRAGTRFGPQAIRRISALYTTYNYELGVDLREQVKICDLGDVFTVANIEKSFDQITKAVSHVMSKGTMPIILGGDHAIGYPCLRGVAENVDGNVGIIHLDRHVDTQEKDMDERMHTTPWFHATNIPNAPASNLVQIGIGGWQVPRAGVKVARDRGTTILTIHDVEDMGIEKAAEIALEVAWKGAKAVYLSFDIDSVDAGFVPGTGWPEPGGFLPREALKLLQLVAKEGVCAMEVVEVSPPYDISDTTALLAVRAVVDVIATMVAHGKIGGR</sequence>